<dbReference type="Proteomes" id="UP000298781">
    <property type="component" value="Chromosome"/>
</dbReference>
<name>A0A4D7B3B8_9HYPH</name>
<dbReference type="RefSeq" id="WP_136960989.1">
    <property type="nucleotide sequence ID" value="NZ_CP039690.1"/>
</dbReference>
<protein>
    <submittedName>
        <fullName evidence="1">Uncharacterized protein</fullName>
    </submittedName>
</protein>
<gene>
    <name evidence="1" type="ORF">E8M01_15805</name>
</gene>
<reference evidence="1 2" key="1">
    <citation type="submission" date="2019-04" db="EMBL/GenBank/DDBJ databases">
        <title>Phreatobacter aquaticus sp. nov.</title>
        <authorList>
            <person name="Choi A."/>
        </authorList>
    </citation>
    <scope>NUCLEOTIDE SEQUENCE [LARGE SCALE GENOMIC DNA]</scope>
    <source>
        <strain evidence="1 2">KCTC 52518</strain>
    </source>
</reference>
<dbReference type="EMBL" id="CP039690">
    <property type="protein sequence ID" value="QCI65543.1"/>
    <property type="molecule type" value="Genomic_DNA"/>
</dbReference>
<dbReference type="AlphaFoldDB" id="A0A4D7B3B8"/>
<organism evidence="1 2">
    <name type="scientific">Phreatobacter stygius</name>
    <dbReference type="NCBI Taxonomy" id="1940610"/>
    <lineage>
        <taxon>Bacteria</taxon>
        <taxon>Pseudomonadati</taxon>
        <taxon>Pseudomonadota</taxon>
        <taxon>Alphaproteobacteria</taxon>
        <taxon>Hyphomicrobiales</taxon>
        <taxon>Phreatobacteraceae</taxon>
        <taxon>Phreatobacter</taxon>
    </lineage>
</organism>
<accession>A0A4D7B3B8</accession>
<evidence type="ECO:0000313" key="2">
    <source>
        <dbReference type="Proteomes" id="UP000298781"/>
    </source>
</evidence>
<proteinExistence type="predicted"/>
<sequence>MTTVSGLLADLAELFQRTSRARLPLSAGLAGRLAEGLRDLAAEARRLEDSERRLMALCAEPADRAETASEAHDPAASAVIIDLPNFLGRDRAPGPARTTVDQAPATIIPLMAVPCERHPAGGEEP</sequence>
<keyword evidence="2" id="KW-1185">Reference proteome</keyword>
<dbReference type="KEGG" id="pstg:E8M01_15805"/>
<evidence type="ECO:0000313" key="1">
    <source>
        <dbReference type="EMBL" id="QCI65543.1"/>
    </source>
</evidence>